<evidence type="ECO:0000313" key="5">
    <source>
        <dbReference type="EMBL" id="KAJ3044659.1"/>
    </source>
</evidence>
<gene>
    <name evidence="5" type="primary">AK8</name>
    <name evidence="5" type="ORF">HK097_001416</name>
</gene>
<dbReference type="GO" id="GO:0019205">
    <property type="term" value="F:nucleobase-containing compound kinase activity"/>
    <property type="evidence" value="ECO:0007669"/>
    <property type="project" value="InterPro"/>
</dbReference>
<dbReference type="GO" id="GO:0006139">
    <property type="term" value="P:nucleobase-containing compound metabolic process"/>
    <property type="evidence" value="ECO:0007669"/>
    <property type="project" value="InterPro"/>
</dbReference>
<dbReference type="CDD" id="cd22979">
    <property type="entry name" value="DD_AK8"/>
    <property type="match status" value="1"/>
</dbReference>
<dbReference type="Pfam" id="PF00406">
    <property type="entry name" value="ADK"/>
    <property type="match status" value="2"/>
</dbReference>
<organism evidence="5 6">
    <name type="scientific">Rhizophlyctis rosea</name>
    <dbReference type="NCBI Taxonomy" id="64517"/>
    <lineage>
        <taxon>Eukaryota</taxon>
        <taxon>Fungi</taxon>
        <taxon>Fungi incertae sedis</taxon>
        <taxon>Chytridiomycota</taxon>
        <taxon>Chytridiomycota incertae sedis</taxon>
        <taxon>Chytridiomycetes</taxon>
        <taxon>Rhizophlyctidales</taxon>
        <taxon>Rhizophlyctidaceae</taxon>
        <taxon>Rhizophlyctis</taxon>
    </lineage>
</organism>
<dbReference type="InterPro" id="IPR033690">
    <property type="entry name" value="Adenylat_kinase_CS"/>
</dbReference>
<dbReference type="InterPro" id="IPR027417">
    <property type="entry name" value="P-loop_NTPase"/>
</dbReference>
<dbReference type="InterPro" id="IPR000850">
    <property type="entry name" value="Adenylat/UMP-CMP_kin"/>
</dbReference>
<evidence type="ECO:0000256" key="2">
    <source>
        <dbReference type="ARBA" id="ARBA00022741"/>
    </source>
</evidence>
<keyword evidence="3 4" id="KW-0418">Kinase</keyword>
<dbReference type="Proteomes" id="UP001212841">
    <property type="component" value="Unassembled WGS sequence"/>
</dbReference>
<keyword evidence="1 4" id="KW-0808">Transferase</keyword>
<name>A0AAD5SCD8_9FUNG</name>
<protein>
    <submittedName>
        <fullName evidence="5">Adenylate kinase 8</fullName>
    </submittedName>
</protein>
<evidence type="ECO:0000256" key="3">
    <source>
        <dbReference type="ARBA" id="ARBA00022777"/>
    </source>
</evidence>
<accession>A0AAD5SCD8</accession>
<comment type="similarity">
    <text evidence="4">Belongs to the adenylate kinase family.</text>
</comment>
<evidence type="ECO:0000256" key="4">
    <source>
        <dbReference type="RuleBase" id="RU003330"/>
    </source>
</evidence>
<dbReference type="HAMAP" id="MF_00235">
    <property type="entry name" value="Adenylate_kinase_Adk"/>
    <property type="match status" value="1"/>
</dbReference>
<reference evidence="5" key="1">
    <citation type="submission" date="2020-05" db="EMBL/GenBank/DDBJ databases">
        <title>Phylogenomic resolution of chytrid fungi.</title>
        <authorList>
            <person name="Stajich J.E."/>
            <person name="Amses K."/>
            <person name="Simmons R."/>
            <person name="Seto K."/>
            <person name="Myers J."/>
            <person name="Bonds A."/>
            <person name="Quandt C.A."/>
            <person name="Barry K."/>
            <person name="Liu P."/>
            <person name="Grigoriev I."/>
            <person name="Longcore J.E."/>
            <person name="James T.Y."/>
        </authorList>
    </citation>
    <scope>NUCLEOTIDE SEQUENCE</scope>
    <source>
        <strain evidence="5">JEL0318</strain>
    </source>
</reference>
<feature type="non-terminal residue" evidence="5">
    <location>
        <position position="376"/>
    </location>
</feature>
<dbReference type="EMBL" id="JADGJD010001281">
    <property type="protein sequence ID" value="KAJ3044659.1"/>
    <property type="molecule type" value="Genomic_DNA"/>
</dbReference>
<evidence type="ECO:0000313" key="6">
    <source>
        <dbReference type="Proteomes" id="UP001212841"/>
    </source>
</evidence>
<keyword evidence="2" id="KW-0547">Nucleotide-binding</keyword>
<dbReference type="PRINTS" id="PR00094">
    <property type="entry name" value="ADENYLTKNASE"/>
</dbReference>
<dbReference type="AlphaFoldDB" id="A0AAD5SCD8"/>
<dbReference type="CDD" id="cd01428">
    <property type="entry name" value="ADK"/>
    <property type="match status" value="1"/>
</dbReference>
<dbReference type="GO" id="GO:0005524">
    <property type="term" value="F:ATP binding"/>
    <property type="evidence" value="ECO:0007669"/>
    <property type="project" value="InterPro"/>
</dbReference>
<dbReference type="Gene3D" id="3.40.50.300">
    <property type="entry name" value="P-loop containing nucleotide triphosphate hydrolases"/>
    <property type="match status" value="2"/>
</dbReference>
<comment type="caution">
    <text evidence="5">The sequence shown here is derived from an EMBL/GenBank/DDBJ whole genome shotgun (WGS) entry which is preliminary data.</text>
</comment>
<keyword evidence="6" id="KW-1185">Reference proteome</keyword>
<sequence>MEDLLDRNRAEAFASYADKHELFELFESIVSRLLIERPEDVIQFMIDQLQKPKTPAIVILGPPSTGITKVCEAIASHYNAVHISTGALLSQAVERQTSLGMQAKPFMERGHLVPDQIMLGLVTARLQDPEVVTRGYVLDGFPRTKEQAWAIQKKGILLDMFLVVDIPDKTIIQTLSEIRIDPMTRREYHQTYNPAPKQIEARLIEKAANAEPAVRARLDLYRRHLDGVIACSKDARKVRFESGIIGHTEEVVAEVKRVLAVRKVSRAPRVFKIILAGLPGSGRRSVARWVSEKFGYVHVSPRNVILEEISAESHWGKQLQDCAERPEEAPEAIMLELISTRLKKKDCMDRGWILEGYPLTKSQAEWLLDHDVIPNR</sequence>
<dbReference type="PANTHER" id="PTHR23359">
    <property type="entry name" value="NUCLEOTIDE KINASE"/>
    <property type="match status" value="1"/>
</dbReference>
<dbReference type="PROSITE" id="PS00113">
    <property type="entry name" value="ADENYLATE_KINASE"/>
    <property type="match status" value="1"/>
</dbReference>
<proteinExistence type="inferred from homology"/>
<dbReference type="SUPFAM" id="SSF52540">
    <property type="entry name" value="P-loop containing nucleoside triphosphate hydrolases"/>
    <property type="match status" value="2"/>
</dbReference>
<evidence type="ECO:0000256" key="1">
    <source>
        <dbReference type="ARBA" id="ARBA00022679"/>
    </source>
</evidence>